<feature type="compositionally biased region" description="Basic residues" evidence="14">
    <location>
        <begin position="593"/>
        <end position="607"/>
    </location>
</feature>
<evidence type="ECO:0000256" key="7">
    <source>
        <dbReference type="ARBA" id="ARBA00022807"/>
    </source>
</evidence>
<feature type="region of interest" description="Disordered" evidence="14">
    <location>
        <begin position="573"/>
        <end position="607"/>
    </location>
</feature>
<keyword evidence="6 12" id="KW-0378">Hydrolase</keyword>
<dbReference type="PANTHER" id="PTHR10589">
    <property type="entry name" value="UBIQUITIN CARBOXYL-TERMINAL HYDROLASE"/>
    <property type="match status" value="1"/>
</dbReference>
<organism evidence="16 17">
    <name type="scientific">Acromyrmex insinuator</name>
    <dbReference type="NCBI Taxonomy" id="230686"/>
    <lineage>
        <taxon>Eukaryota</taxon>
        <taxon>Metazoa</taxon>
        <taxon>Ecdysozoa</taxon>
        <taxon>Arthropoda</taxon>
        <taxon>Hexapoda</taxon>
        <taxon>Insecta</taxon>
        <taxon>Pterygota</taxon>
        <taxon>Neoptera</taxon>
        <taxon>Endopterygota</taxon>
        <taxon>Hymenoptera</taxon>
        <taxon>Apocrita</taxon>
        <taxon>Aculeata</taxon>
        <taxon>Formicoidea</taxon>
        <taxon>Formicidae</taxon>
        <taxon>Myrmicinae</taxon>
        <taxon>Acromyrmex</taxon>
    </lineage>
</organism>
<keyword evidence="7 12" id="KW-0788">Thiol protease</keyword>
<evidence type="ECO:0000256" key="2">
    <source>
        <dbReference type="ARBA" id="ARBA00004123"/>
    </source>
</evidence>
<dbReference type="GO" id="GO:0005737">
    <property type="term" value="C:cytoplasm"/>
    <property type="evidence" value="ECO:0007669"/>
    <property type="project" value="TreeGrafter"/>
</dbReference>
<dbReference type="PRINTS" id="PR00707">
    <property type="entry name" value="UBCTHYDRLASE"/>
</dbReference>
<evidence type="ECO:0000259" key="15">
    <source>
        <dbReference type="PROSITE" id="PS52048"/>
    </source>
</evidence>
<reference evidence="16" key="1">
    <citation type="submission" date="2020-02" db="EMBL/GenBank/DDBJ databases">
        <title>Relaxed selection underlies rapid genomic changes in the transitions from sociality to social parasitism in ants.</title>
        <authorList>
            <person name="Bi X."/>
        </authorList>
    </citation>
    <scope>NUCLEOTIDE SEQUENCE</scope>
    <source>
        <strain evidence="16">BGI-DK2013a</strain>
        <tissue evidence="16">Whole body</tissue>
    </source>
</reference>
<dbReference type="FunFam" id="3.40.532.10:FF:000002">
    <property type="entry name" value="Ubiquitin carboxyl-terminal hydrolase"/>
    <property type="match status" value="1"/>
</dbReference>
<comment type="catalytic activity">
    <reaction evidence="1 12 13">
        <text>Thiol-dependent hydrolysis of ester, thioester, amide, peptide and isopeptide bonds formed by the C-terminal Gly of ubiquitin (a 76-residue protein attached to proteins as an intracellular targeting signal).</text>
        <dbReference type="EC" id="3.4.19.12"/>
    </reaction>
</comment>
<dbReference type="SUPFAM" id="SSF54001">
    <property type="entry name" value="Cysteine proteinases"/>
    <property type="match status" value="1"/>
</dbReference>
<evidence type="ECO:0000256" key="10">
    <source>
        <dbReference type="ARBA" id="ARBA00046227"/>
    </source>
</evidence>
<accession>A0A836EZU3</accession>
<keyword evidence="17" id="KW-1185">Reference proteome</keyword>
<dbReference type="GO" id="GO:0006511">
    <property type="term" value="P:ubiquitin-dependent protein catabolic process"/>
    <property type="evidence" value="ECO:0007669"/>
    <property type="project" value="UniProtKB-UniRule"/>
</dbReference>
<dbReference type="Gene3D" id="3.40.532.10">
    <property type="entry name" value="Peptidase C12, ubiquitin carboxyl-terminal hydrolase"/>
    <property type="match status" value="1"/>
</dbReference>
<comment type="caution">
    <text evidence="16">The sequence shown here is derived from an EMBL/GenBank/DDBJ whole genome shotgun (WGS) entry which is preliminary data.</text>
</comment>
<dbReference type="GO" id="GO:0016579">
    <property type="term" value="P:protein deubiquitination"/>
    <property type="evidence" value="ECO:0007669"/>
    <property type="project" value="TreeGrafter"/>
</dbReference>
<comment type="function">
    <text evidence="10">Catalytic component of the polycomb repressive deubiquitinase (PR-DUB) complex, a complex that specifically mediates deubiquitination of histone H2A monoubiquitinated at 'Lys-119' (H2AK118ub1). Mediates bisymmetric organization of the PR-DUB complex and is involved in association with nucleosomes to mediate deubiquitination. Does not deubiquitinate monoubiquitinated histone H2B. Required to maintain the transcriptionally repressive state of homeotic genes throughout development. The PR-DUB complex has weak or no activity toward 'Lys-48'- and 'Lys-63'-linked polyubiquitin chains. Polycomb group (PcG) protein.</text>
</comment>
<dbReference type="InterPro" id="IPR038765">
    <property type="entry name" value="Papain-like_cys_pep_sf"/>
</dbReference>
<evidence type="ECO:0000256" key="13">
    <source>
        <dbReference type="RuleBase" id="RU361215"/>
    </source>
</evidence>
<dbReference type="CDD" id="cd09617">
    <property type="entry name" value="Peptidase_C12_UCH37_BAP1"/>
    <property type="match status" value="1"/>
</dbReference>
<dbReference type="PROSITE" id="PS52048">
    <property type="entry name" value="UCH_DOMAIN"/>
    <property type="match status" value="1"/>
</dbReference>
<evidence type="ECO:0000256" key="5">
    <source>
        <dbReference type="ARBA" id="ARBA00022786"/>
    </source>
</evidence>
<protein>
    <recommendedName>
        <fullName evidence="13">Ubiquitin carboxyl-terminal hydrolase</fullName>
        <ecNumber evidence="13">3.4.19.12</ecNumber>
    </recommendedName>
</protein>
<evidence type="ECO:0000256" key="12">
    <source>
        <dbReference type="PROSITE-ProRule" id="PRU01393"/>
    </source>
</evidence>
<evidence type="ECO:0000256" key="14">
    <source>
        <dbReference type="SAM" id="MobiDB-lite"/>
    </source>
</evidence>
<keyword evidence="9" id="KW-0539">Nucleus</keyword>
<feature type="compositionally biased region" description="Low complexity" evidence="14">
    <location>
        <begin position="367"/>
        <end position="384"/>
    </location>
</feature>
<dbReference type="Gene3D" id="1.20.58.860">
    <property type="match status" value="1"/>
</dbReference>
<feature type="site" description="Transition state stabilizer" evidence="12">
    <location>
        <position position="91"/>
    </location>
</feature>
<dbReference type="InterPro" id="IPR036959">
    <property type="entry name" value="Peptidase_C12_UCH_sf"/>
</dbReference>
<evidence type="ECO:0000256" key="11">
    <source>
        <dbReference type="ARBA" id="ARBA00049710"/>
    </source>
</evidence>
<feature type="compositionally biased region" description="Basic and acidic residues" evidence="14">
    <location>
        <begin position="273"/>
        <end position="302"/>
    </location>
</feature>
<evidence type="ECO:0000256" key="3">
    <source>
        <dbReference type="ARBA" id="ARBA00007182"/>
    </source>
</evidence>
<evidence type="ECO:0000256" key="4">
    <source>
        <dbReference type="ARBA" id="ARBA00022670"/>
    </source>
</evidence>
<evidence type="ECO:0000256" key="6">
    <source>
        <dbReference type="ARBA" id="ARBA00022801"/>
    </source>
</evidence>
<feature type="region of interest" description="Disordered" evidence="14">
    <location>
        <begin position="273"/>
        <end position="322"/>
    </location>
</feature>
<dbReference type="EMBL" id="JAANHZ010000574">
    <property type="protein sequence ID" value="KAG5309547.1"/>
    <property type="molecule type" value="Genomic_DNA"/>
</dbReference>
<dbReference type="AlphaFoldDB" id="A0A836EZU3"/>
<dbReference type="InterPro" id="IPR041507">
    <property type="entry name" value="UCH_C"/>
</dbReference>
<feature type="active site" description="Proton donor" evidence="12">
    <location>
        <position position="176"/>
    </location>
</feature>
<feature type="non-terminal residue" evidence="16">
    <location>
        <position position="607"/>
    </location>
</feature>
<feature type="domain" description="UCH catalytic" evidence="15">
    <location>
        <begin position="11"/>
        <end position="241"/>
    </location>
</feature>
<sequence length="607" mass="68762">MPVDINRLTEGWLELESDPGLFTLLLEDFGVKGVQVEEIYDLQKSLEGPVYGFIFLFRWIEERRSRRKVVEQDESFVKDEEIVNNIFFAQQVVPNSCATHALLSVLLNCPNIHLGTTLSRLKMHTSGMCPENKGWAIGNTPELACAHNSHAMPQAKRRQDKNTGVSTGRFTGEAFHFVSYVPINGRLFELDGLKPYPMDHGPWKEHEEWTEQFRRVITDRLGMATGEQLQDIRFNLMAVVPDRRLAISHKLTMLKTNRQIVLEALQQLMKLSHQDGNVEKNSHKEIDPDKEKQYEKRNKTEDENGLPKTEIEESPTIPTINVERNNDSAVVLDESVSGIASGKTESTGMEKVVMCALDYATPLRIQTSPAHSSSSTDTSSEIGSAFNSPTQAWGWNSGQSSPTSTKDFKKFVVIRVAGDEKNEAGLSRSLGNININGKRLVSDSGHLHKKVCLSGEVRIPHARVKTSNGDTVTEEKKVEKIDPKLCSKYPELFEPHTFAPKDLLALLKNLEHEISVCETSLKDENDKRNKYKIDDCRRTHNYDEFICTFLSMLAQQGKLAELVQQHLTLKKHSSVSVNRVHRSSKKSDTRQNSSRRRRGRTKCKKRK</sequence>
<dbReference type="FunFam" id="1.20.58.860:FF:000006">
    <property type="entry name" value="Ubiquitin carboxyl-terminal hydrolase"/>
    <property type="match status" value="1"/>
</dbReference>
<dbReference type="GO" id="GO:0006325">
    <property type="term" value="P:chromatin organization"/>
    <property type="evidence" value="ECO:0007669"/>
    <property type="project" value="UniProtKB-KW"/>
</dbReference>
<comment type="subcellular location">
    <subcellularLocation>
        <location evidence="2">Nucleus</location>
    </subcellularLocation>
</comment>
<feature type="non-terminal residue" evidence="16">
    <location>
        <position position="1"/>
    </location>
</feature>
<dbReference type="InterPro" id="IPR001578">
    <property type="entry name" value="Peptidase_C12_UCH"/>
</dbReference>
<dbReference type="GO" id="GO:0004843">
    <property type="term" value="F:cysteine-type deubiquitinase activity"/>
    <property type="evidence" value="ECO:0007669"/>
    <property type="project" value="UniProtKB-UniRule"/>
</dbReference>
<evidence type="ECO:0000256" key="1">
    <source>
        <dbReference type="ARBA" id="ARBA00000707"/>
    </source>
</evidence>
<dbReference type="Pfam" id="PF18031">
    <property type="entry name" value="UCH_C"/>
    <property type="match status" value="1"/>
</dbReference>
<keyword evidence="5 12" id="KW-0833">Ubl conjugation pathway</keyword>
<proteinExistence type="inferred from homology"/>
<dbReference type="PANTHER" id="PTHR10589:SF28">
    <property type="entry name" value="UBIQUITIN CARBOXYL-TERMINAL HYDROLASE BAP1"/>
    <property type="match status" value="1"/>
</dbReference>
<evidence type="ECO:0000313" key="16">
    <source>
        <dbReference type="EMBL" id="KAG5309547.1"/>
    </source>
</evidence>
<evidence type="ECO:0000256" key="8">
    <source>
        <dbReference type="ARBA" id="ARBA00022853"/>
    </source>
</evidence>
<feature type="active site" description="Nucleophile" evidence="12">
    <location>
        <position position="97"/>
    </location>
</feature>
<dbReference type="Pfam" id="PF01088">
    <property type="entry name" value="Peptidase_C12"/>
    <property type="match status" value="1"/>
</dbReference>
<dbReference type="EC" id="3.4.19.12" evidence="13"/>
<comment type="subunit">
    <text evidence="11">Catalytic component of the polycomb repressive deubiquitinase (PR-DUB) complex, at least composed of caly/calypso, Asx and sba (MBD5/6 homolog). The PR-DUB complex associates with nucleosomes to mediate deubiquitination of histone H2AK118ub1 substrates; the association requires the positively charged C-terminal tail of caly, probably due to direct binding of DNA. Interacts (via ULD domain) with Asx (via DEUBAD domain); the interaction produces a stable heterodimer with a composite binding site for ubiquitin. Homodimerizes (via coiled-coil hinge-region between the UCH and ULD domains) to mediate assembly of 2 copies of the caly-Asx heterodimer into a bisymmetric tetramer; dimerization enhances PR-DUB association with nucleosomes.</text>
</comment>
<keyword evidence="4 12" id="KW-0645">Protease</keyword>
<feature type="compositionally biased region" description="Polar residues" evidence="14">
    <location>
        <begin position="385"/>
        <end position="404"/>
    </location>
</feature>
<comment type="similarity">
    <text evidence="3">Belongs to the peptidase C12 family. BAP1 subfamily.</text>
</comment>
<gene>
    <name evidence="16" type="primary">Calypso</name>
    <name evidence="16" type="ORF">G6Z75_0002609</name>
</gene>
<dbReference type="Proteomes" id="UP000667349">
    <property type="component" value="Unassembled WGS sequence"/>
</dbReference>
<evidence type="ECO:0000313" key="17">
    <source>
        <dbReference type="Proteomes" id="UP000667349"/>
    </source>
</evidence>
<evidence type="ECO:0000256" key="9">
    <source>
        <dbReference type="ARBA" id="ARBA00023242"/>
    </source>
</evidence>
<feature type="compositionally biased region" description="Basic residues" evidence="14">
    <location>
        <begin position="573"/>
        <end position="584"/>
    </location>
</feature>
<dbReference type="PROSITE" id="PS52049">
    <property type="entry name" value="ULD"/>
    <property type="match status" value="1"/>
</dbReference>
<keyword evidence="8" id="KW-0156">Chromatin regulator</keyword>
<dbReference type="GO" id="GO:0005634">
    <property type="term" value="C:nucleus"/>
    <property type="evidence" value="ECO:0007669"/>
    <property type="project" value="UniProtKB-SubCell"/>
</dbReference>
<name>A0A836EZU3_9HYME</name>
<feature type="site" description="Important for enzyme activity" evidence="12">
    <location>
        <position position="191"/>
    </location>
</feature>
<feature type="region of interest" description="Disordered" evidence="14">
    <location>
        <begin position="367"/>
        <end position="404"/>
    </location>
</feature>